<reference evidence="1 2" key="1">
    <citation type="submission" date="2016-03" db="EMBL/GenBank/DDBJ databases">
        <title>Trachymyrmex septentrionalis WGS genome.</title>
        <authorList>
            <person name="Nygaard S."/>
            <person name="Hu H."/>
            <person name="Boomsma J."/>
            <person name="Zhang G."/>
        </authorList>
    </citation>
    <scope>NUCLEOTIDE SEQUENCE [LARGE SCALE GENOMIC DNA]</scope>
    <source>
        <strain evidence="1">Tsep2-gDNA-1</strain>
        <tissue evidence="1">Whole body</tissue>
    </source>
</reference>
<organism evidence="1 2">
    <name type="scientific">Trachymyrmex septentrionalis</name>
    <dbReference type="NCBI Taxonomy" id="34720"/>
    <lineage>
        <taxon>Eukaryota</taxon>
        <taxon>Metazoa</taxon>
        <taxon>Ecdysozoa</taxon>
        <taxon>Arthropoda</taxon>
        <taxon>Hexapoda</taxon>
        <taxon>Insecta</taxon>
        <taxon>Pterygota</taxon>
        <taxon>Neoptera</taxon>
        <taxon>Endopterygota</taxon>
        <taxon>Hymenoptera</taxon>
        <taxon>Apocrita</taxon>
        <taxon>Aculeata</taxon>
        <taxon>Formicoidea</taxon>
        <taxon>Formicidae</taxon>
        <taxon>Myrmicinae</taxon>
        <taxon>Trachymyrmex</taxon>
    </lineage>
</organism>
<gene>
    <name evidence="1" type="ORF">ALC56_02329</name>
</gene>
<dbReference type="EMBL" id="KQ981283">
    <property type="protein sequence ID" value="KYN43265.1"/>
    <property type="molecule type" value="Genomic_DNA"/>
</dbReference>
<proteinExistence type="predicted"/>
<sequence length="135" mass="15216">MPNRIIIVDAEVTPRRLKASIATSHKESPPRELRPGIISFESPAATSPPTMPLQIEPDADPGWRGQSFSFKSRESVVIPGRTNSGFVIQVSNPEIKTGCLPQMHVHDEIFVRDSLVINNKAYIQIINTLYYEWKF</sequence>
<dbReference type="AlphaFoldDB" id="A0A151K0C8"/>
<protein>
    <submittedName>
        <fullName evidence="1">Uncharacterized protein</fullName>
    </submittedName>
</protein>
<dbReference type="Proteomes" id="UP000078541">
    <property type="component" value="Unassembled WGS sequence"/>
</dbReference>
<evidence type="ECO:0000313" key="1">
    <source>
        <dbReference type="EMBL" id="KYN43265.1"/>
    </source>
</evidence>
<accession>A0A151K0C8</accession>
<name>A0A151K0C8_9HYME</name>
<evidence type="ECO:0000313" key="2">
    <source>
        <dbReference type="Proteomes" id="UP000078541"/>
    </source>
</evidence>
<keyword evidence="2" id="KW-1185">Reference proteome</keyword>